<reference evidence="1" key="1">
    <citation type="submission" date="2020-12" db="EMBL/GenBank/DDBJ databases">
        <authorList>
            <person name="Huq M.A."/>
        </authorList>
    </citation>
    <scope>NUCLEOTIDE SEQUENCE</scope>
    <source>
        <strain evidence="1">MAHUQ-46</strain>
    </source>
</reference>
<dbReference type="RefSeq" id="WP_199020173.1">
    <property type="nucleotide sequence ID" value="NZ_JAELUP010000086.1"/>
</dbReference>
<keyword evidence="2" id="KW-1185">Reference proteome</keyword>
<dbReference type="AlphaFoldDB" id="A0A934J0K5"/>
<proteinExistence type="predicted"/>
<gene>
    <name evidence="1" type="ORF">JFN88_15510</name>
</gene>
<evidence type="ECO:0000313" key="2">
    <source>
        <dbReference type="Proteomes" id="UP000640274"/>
    </source>
</evidence>
<dbReference type="EMBL" id="JAELUP010000086">
    <property type="protein sequence ID" value="MBJ6362627.1"/>
    <property type="molecule type" value="Genomic_DNA"/>
</dbReference>
<organism evidence="1 2">
    <name type="scientific">Paenibacillus roseus</name>
    <dbReference type="NCBI Taxonomy" id="2798579"/>
    <lineage>
        <taxon>Bacteria</taxon>
        <taxon>Bacillati</taxon>
        <taxon>Bacillota</taxon>
        <taxon>Bacilli</taxon>
        <taxon>Bacillales</taxon>
        <taxon>Paenibacillaceae</taxon>
        <taxon>Paenibacillus</taxon>
    </lineage>
</organism>
<comment type="caution">
    <text evidence="1">The sequence shown here is derived from an EMBL/GenBank/DDBJ whole genome shotgun (WGS) entry which is preliminary data.</text>
</comment>
<sequence length="81" mass="9251">MIQNVPMSMCRTYVLMDAWYPSASVLQTSTERGFHVISGLKTNRIFYPQGIRQSLKNFASYISKSDTDLVTIGSSTYRVYQ</sequence>
<evidence type="ECO:0008006" key="3">
    <source>
        <dbReference type="Google" id="ProtNLM"/>
    </source>
</evidence>
<dbReference type="Proteomes" id="UP000640274">
    <property type="component" value="Unassembled WGS sequence"/>
</dbReference>
<name>A0A934J0K5_9BACL</name>
<protein>
    <recommendedName>
        <fullName evidence="3">Transposase IS4-like domain-containing protein</fullName>
    </recommendedName>
</protein>
<accession>A0A934J0K5</accession>
<evidence type="ECO:0000313" key="1">
    <source>
        <dbReference type="EMBL" id="MBJ6362627.1"/>
    </source>
</evidence>